<protein>
    <submittedName>
        <fullName evidence="1">Uncharacterized protein</fullName>
    </submittedName>
</protein>
<dbReference type="RefSeq" id="WP_255042777.1">
    <property type="nucleotide sequence ID" value="NZ_JANEYT010000023.1"/>
</dbReference>
<evidence type="ECO:0000313" key="2">
    <source>
        <dbReference type="Proteomes" id="UP001524460"/>
    </source>
</evidence>
<proteinExistence type="predicted"/>
<accession>A0ABT1N2J1</accession>
<comment type="caution">
    <text evidence="1">The sequence shown here is derived from an EMBL/GenBank/DDBJ whole genome shotgun (WGS) entry which is preliminary data.</text>
</comment>
<keyword evidence="2" id="KW-1185">Reference proteome</keyword>
<evidence type="ECO:0000313" key="1">
    <source>
        <dbReference type="EMBL" id="MCQ1058757.1"/>
    </source>
</evidence>
<organism evidence="1 2">
    <name type="scientific">Photobacterium pectinilyticum</name>
    <dbReference type="NCBI Taxonomy" id="2906793"/>
    <lineage>
        <taxon>Bacteria</taxon>
        <taxon>Pseudomonadati</taxon>
        <taxon>Pseudomonadota</taxon>
        <taxon>Gammaproteobacteria</taxon>
        <taxon>Vibrionales</taxon>
        <taxon>Vibrionaceae</taxon>
        <taxon>Photobacterium</taxon>
    </lineage>
</organism>
<dbReference type="Proteomes" id="UP001524460">
    <property type="component" value="Unassembled WGS sequence"/>
</dbReference>
<reference evidence="1 2" key="1">
    <citation type="submission" date="2022-07" db="EMBL/GenBank/DDBJ databases">
        <title>Photobacterium pectinilyticum sp. nov., a marine bacterium isolated from surface seawater of Qingdao offshore.</title>
        <authorList>
            <person name="Wang X."/>
        </authorList>
    </citation>
    <scope>NUCLEOTIDE SEQUENCE [LARGE SCALE GENOMIC DNA]</scope>
    <source>
        <strain evidence="1 2">ZSDE20</strain>
    </source>
</reference>
<dbReference type="EMBL" id="JANEYT010000023">
    <property type="protein sequence ID" value="MCQ1058757.1"/>
    <property type="molecule type" value="Genomic_DNA"/>
</dbReference>
<sequence>MKKARCKGELFVGRQKKPPENMAAKFARNIIIVMEGKYTQATNFSSANRLR</sequence>
<gene>
    <name evidence="1" type="ORF">NHN17_11900</name>
</gene>
<name>A0ABT1N2J1_9GAMM</name>